<dbReference type="InterPro" id="IPR000602">
    <property type="entry name" value="Glyco_hydro_38_N"/>
</dbReference>
<evidence type="ECO:0000256" key="4">
    <source>
        <dbReference type="ARBA" id="ARBA00023295"/>
    </source>
</evidence>
<dbReference type="Pfam" id="PF09261">
    <property type="entry name" value="Alpha-mann_mid"/>
    <property type="match status" value="1"/>
</dbReference>
<proteinExistence type="inferred from homology"/>
<dbReference type="AlphaFoldDB" id="A0A1Q2MJE4"/>
<dbReference type="InterPro" id="IPR015341">
    <property type="entry name" value="Glyco_hydro_38_cen"/>
</dbReference>
<dbReference type="Proteomes" id="UP000188181">
    <property type="component" value="Chromosome"/>
</dbReference>
<dbReference type="InterPro" id="IPR027291">
    <property type="entry name" value="Glyco_hydro_38_N_sf"/>
</dbReference>
<keyword evidence="2" id="KW-0479">Metal-binding</keyword>
<dbReference type="Gene3D" id="3.20.110.10">
    <property type="entry name" value="Glycoside hydrolase 38, N terminal domain"/>
    <property type="match status" value="1"/>
</dbReference>
<keyword evidence="7" id="KW-1185">Reference proteome</keyword>
<gene>
    <name evidence="6" type="primary">mngB_10</name>
    <name evidence="6" type="ORF">SMSP2_02982</name>
</gene>
<evidence type="ECO:0000256" key="3">
    <source>
        <dbReference type="ARBA" id="ARBA00022801"/>
    </source>
</evidence>
<dbReference type="GO" id="GO:0004559">
    <property type="term" value="F:alpha-mannosidase activity"/>
    <property type="evidence" value="ECO:0007669"/>
    <property type="project" value="InterPro"/>
</dbReference>
<dbReference type="SUPFAM" id="SSF88688">
    <property type="entry name" value="Families 57/38 glycoside transferase middle domain"/>
    <property type="match status" value="1"/>
</dbReference>
<dbReference type="EC" id="3.2.1.170" evidence="6"/>
<dbReference type="Gene3D" id="1.20.1270.50">
    <property type="entry name" value="Glycoside hydrolase family 38, central domain"/>
    <property type="match status" value="1"/>
</dbReference>
<dbReference type="SUPFAM" id="SSF74650">
    <property type="entry name" value="Galactose mutarotase-like"/>
    <property type="match status" value="1"/>
</dbReference>
<dbReference type="RefSeq" id="WP_146684767.1">
    <property type="nucleotide sequence ID" value="NZ_CP019646.1"/>
</dbReference>
<dbReference type="InterPro" id="IPR028995">
    <property type="entry name" value="Glyco_hydro_57/38_cen_sf"/>
</dbReference>
<protein>
    <submittedName>
        <fullName evidence="6">Mannosylglycerate hydrolase</fullName>
        <ecNumber evidence="6">3.2.1.170</ecNumber>
    </submittedName>
</protein>
<dbReference type="SMART" id="SM00872">
    <property type="entry name" value="Alpha-mann_mid"/>
    <property type="match status" value="1"/>
</dbReference>
<evidence type="ECO:0000313" key="7">
    <source>
        <dbReference type="Proteomes" id="UP000188181"/>
    </source>
</evidence>
<dbReference type="InterPro" id="IPR011013">
    <property type="entry name" value="Gal_mutarotase_sf_dom"/>
</dbReference>
<dbReference type="OrthoDB" id="9772207at2"/>
<sequence>MTKKLYFVLSTHWDREWYQSFQDYRYRLVDLIDDVLDGFETDDLKGPFYTDGQVCLLEDYLEVRPEKTDEIKSCLREGKFISGPWYVLPDEFLISGESTVRNLALGIKTTEKFGGKSSRAGFLCDMFGHISQMPQILKQFSIDKAYMWRGTDVNTRNVIWQGADGTQICAYVCGSMGYGDYADIVRNAGSAYESFDRERFNKKILEYIDLETKKSSIDSVLLFDGLDHQCWDRAAYKALLEWAKERPEYELQHTGLDDYLELLCDESSKIKETITGEQRHAAVDYMQGKHTIYGVLSSRVDVKQENTKCQNLLCSWAEPFSAFANLLTGKEYPQGFLDVAWKWLLKNHPHDSICGCSIDQVHEDMKFRFSQCRQIGERLKKESLQSIALATDTKIEDDQLKLTVFNSQPNELSGVFELDIVLPEGWNHFGEHFFYEQIPGFRIFDSSGEQIPYQRISKDPNTLVPVIFRTKTPDLYKAVTVKAAMKLDIPAMGYKTLIVKPAQMKEPVRHPSQLMLAHSGNCLENEYLKASVNANGTINLLDKKSGQMYENILSFEEDGDIGDGWFHGTAVNNEVFVSTAGKSQVSIPANGPEIAVLKIRTVMQLPAEFDFHAMKRSDELKDFVVETYLTLRGGSEKLEVETFIDNNIKDHRLRVVFPTGTKSKTYLTDSVFDVVERSITKDENNYKKKELEPDTSPQQSWTAVGDGKRGLAVISTGLYEAALGDEPLRPIKLSLLRSTRRTVMTAGEPEGQLLKPLSFKYALRPLSGEINRCQLFSDARLLADDIAYCQLRKKDIDSRPASAAKLPPQQGLVSVENAVMTSLLSTDGKIQVRVFNPENGPVNAAIRFESDNTASIARECKKTDFLGNAYEEIKAKSGKEFNFKLKGKEIATLSFS</sequence>
<dbReference type="InterPro" id="IPR011330">
    <property type="entry name" value="Glyco_hydro/deAcase_b/a-brl"/>
</dbReference>
<dbReference type="GO" id="GO:0006013">
    <property type="term" value="P:mannose metabolic process"/>
    <property type="evidence" value="ECO:0007669"/>
    <property type="project" value="InterPro"/>
</dbReference>
<comment type="similarity">
    <text evidence="1">Belongs to the glycosyl hydrolase 38 family.</text>
</comment>
<dbReference type="InterPro" id="IPR037094">
    <property type="entry name" value="Glyco_hydro_38_cen_sf"/>
</dbReference>
<dbReference type="KEGG" id="pbas:SMSP2_02982"/>
<evidence type="ECO:0000256" key="1">
    <source>
        <dbReference type="ARBA" id="ARBA00009792"/>
    </source>
</evidence>
<dbReference type="PANTHER" id="PTHR46017:SF2">
    <property type="entry name" value="MANNOSYLGLYCERATE HYDROLASE"/>
    <property type="match status" value="1"/>
</dbReference>
<dbReference type="GO" id="GO:0046872">
    <property type="term" value="F:metal ion binding"/>
    <property type="evidence" value="ECO:0007669"/>
    <property type="project" value="UniProtKB-KW"/>
</dbReference>
<dbReference type="PANTHER" id="PTHR46017">
    <property type="entry name" value="ALPHA-MANNOSIDASE 2C1"/>
    <property type="match status" value="1"/>
</dbReference>
<dbReference type="Pfam" id="PF07748">
    <property type="entry name" value="Glyco_hydro_38C"/>
    <property type="match status" value="1"/>
</dbReference>
<dbReference type="EMBL" id="CP019646">
    <property type="protein sequence ID" value="AQQ72592.1"/>
    <property type="molecule type" value="Genomic_DNA"/>
</dbReference>
<dbReference type="GO" id="GO:0102546">
    <property type="term" value="F:mannosylglycerate hydrolase activity"/>
    <property type="evidence" value="ECO:0007669"/>
    <property type="project" value="UniProtKB-EC"/>
</dbReference>
<reference evidence="7" key="1">
    <citation type="submission" date="2017-02" db="EMBL/GenBank/DDBJ databases">
        <title>Comparative genomics and description of representatives of a novel lineage of planctomycetes thriving in anoxic sediments.</title>
        <authorList>
            <person name="Spring S."/>
            <person name="Bunk B."/>
            <person name="Sproer C."/>
        </authorList>
    </citation>
    <scope>NUCLEOTIDE SEQUENCE [LARGE SCALE GENOMIC DNA]</scope>
    <source>
        <strain evidence="7">SM-Chi-D1</strain>
    </source>
</reference>
<dbReference type="Pfam" id="PF01074">
    <property type="entry name" value="Glyco_hydro_38N"/>
    <property type="match status" value="1"/>
</dbReference>
<evidence type="ECO:0000256" key="2">
    <source>
        <dbReference type="ARBA" id="ARBA00022723"/>
    </source>
</evidence>
<dbReference type="GO" id="GO:0009313">
    <property type="term" value="P:oligosaccharide catabolic process"/>
    <property type="evidence" value="ECO:0007669"/>
    <property type="project" value="TreeGrafter"/>
</dbReference>
<dbReference type="InterPro" id="IPR011682">
    <property type="entry name" value="Glyco_hydro_38_C"/>
</dbReference>
<name>A0A1Q2MJE4_9BACT</name>
<keyword evidence="3 6" id="KW-0378">Hydrolase</keyword>
<evidence type="ECO:0000259" key="5">
    <source>
        <dbReference type="SMART" id="SM00872"/>
    </source>
</evidence>
<evidence type="ECO:0000313" key="6">
    <source>
        <dbReference type="EMBL" id="AQQ72592.1"/>
    </source>
</evidence>
<keyword evidence="4 6" id="KW-0326">Glycosidase</keyword>
<dbReference type="SUPFAM" id="SSF88713">
    <property type="entry name" value="Glycoside hydrolase/deacetylase"/>
    <property type="match status" value="1"/>
</dbReference>
<feature type="domain" description="Glycoside hydrolase family 38 central" evidence="5">
    <location>
        <begin position="295"/>
        <end position="369"/>
    </location>
</feature>
<dbReference type="GO" id="GO:0030246">
    <property type="term" value="F:carbohydrate binding"/>
    <property type="evidence" value="ECO:0007669"/>
    <property type="project" value="InterPro"/>
</dbReference>
<dbReference type="Gene3D" id="2.60.40.2210">
    <property type="match status" value="1"/>
</dbReference>
<organism evidence="6 7">
    <name type="scientific">Limihaloglobus sulfuriphilus</name>
    <dbReference type="NCBI Taxonomy" id="1851148"/>
    <lineage>
        <taxon>Bacteria</taxon>
        <taxon>Pseudomonadati</taxon>
        <taxon>Planctomycetota</taxon>
        <taxon>Phycisphaerae</taxon>
        <taxon>Sedimentisphaerales</taxon>
        <taxon>Sedimentisphaeraceae</taxon>
        <taxon>Limihaloglobus</taxon>
    </lineage>
</organism>
<accession>A0A1Q2MJE4</accession>
<dbReference type="Gene3D" id="2.70.98.30">
    <property type="entry name" value="Golgi alpha-mannosidase II, domain 4"/>
    <property type="match status" value="1"/>
</dbReference>
<dbReference type="STRING" id="1851148.SMSP2_02982"/>